<dbReference type="InterPro" id="IPR011989">
    <property type="entry name" value="ARM-like"/>
</dbReference>
<comment type="caution">
    <text evidence="4">The sequence shown here is derived from an EMBL/GenBank/DDBJ whole genome shotgun (WGS) entry which is preliminary data.</text>
</comment>
<dbReference type="Gene3D" id="1.25.10.10">
    <property type="entry name" value="Leucine-rich Repeat Variant"/>
    <property type="match status" value="2"/>
</dbReference>
<dbReference type="AlphaFoldDB" id="A0A2T7PDC2"/>
<feature type="region of interest" description="Disordered" evidence="2">
    <location>
        <begin position="556"/>
        <end position="609"/>
    </location>
</feature>
<gene>
    <name evidence="4" type="ORF">C0Q70_06829</name>
</gene>
<evidence type="ECO:0000313" key="4">
    <source>
        <dbReference type="EMBL" id="PVD31417.1"/>
    </source>
</evidence>
<sequence>MVFVFKEDERTRSNLNVLIDELIALDYSSLRMINESGNRLLRKLCSMIPMKQERLVTKVCQVIYNFIKYKVVTLSGAETALEIAEFVMKALRFCPDWATIEILPTLYQDLLIGKPGILIKILESPSSDIGATGYAVHCLRCLAVRAAEKEGLSKALAMTCFTHLLSLLHWMPTMSMYQNTQCKIVVDALLALHSLMIGTKLDLEPHLGTLLAAVKAYMFHGMGHPITIPPQLFPAVTTAFDHKYAKESSALTAERIKTMVPASPATSKARCKKTRKRINGETEEAVARDAADRDTLTSQNTAAADLSSGIESILLQPSWVKLTSSDSEFSDTETGQAAKLHAFSTKVRIAAYSCLTAICKVTDKRSMFGYWSSFIPDSAAAGNSPQVQTIFTSILKDPSPKRMSFHSSNVRTSFTPLSSVLGAMIRELHRALLQALIAENYNLTLTQLIKCLATLVVNVPYHRLQPGLLSRVVKQIRHFLAHKDSNVRVACLTCLGALVSHQPPLMEVYHIINSPTPPIGITRYSSATLESKGMSATAAATSSLMLLPGPDCGMSPSACSSDSGIDSQSTASPSGSAGDSNGSTSDGMSTRFVNPVGLDSMGSSGPDTPLLAASPGTHTPVFSDQLLQAQAHETSWLMKHCIRNVMPRCGGVGNGDVYTDVEDGAGVFEPLPVRLESLQVLASLTKCYFPVVRRSMGLMQDVIQKCLEDQDPAVKLHGCKVLDELVQAVLRDVQEMQAGAEQSQTLTLSQALKLWQMLLSGPLVEVLQKPGHSPLRASACDCISNVGQDIFSRLPADTQQECLRLVLHLTVCEDRLVVAAAVRVLGVYVLYPCLSQDVSFMSDAANAILKCMSIPSVNVKIKAAWALGNLCDALVVNRDKEDSSFLDQFSDMLLWCMLNTATAAVQDSDKVKCNAVRAVGNIMRYLPPRILRKSHIVEAVAHSVKIILKTITSGPMKVRWNSCYAIANVFRNQLLLCGGAPWMVCTAGLHLISLAEKEDILALLPGLQTNGFIFQSHIEKFSAMKSAGKVLKAVQHRLKALAAGENVTADLLLGLKLLHEICLLQNEFDDMALPAAHKSAFQQIYD</sequence>
<evidence type="ECO:0000313" key="5">
    <source>
        <dbReference type="Proteomes" id="UP000245119"/>
    </source>
</evidence>
<reference evidence="4 5" key="1">
    <citation type="submission" date="2018-04" db="EMBL/GenBank/DDBJ databases">
        <title>The genome of golden apple snail Pomacea canaliculata provides insight into stress tolerance and invasive adaptation.</title>
        <authorList>
            <person name="Liu C."/>
            <person name="Liu B."/>
            <person name="Ren Y."/>
            <person name="Zhang Y."/>
            <person name="Wang H."/>
            <person name="Li S."/>
            <person name="Jiang F."/>
            <person name="Yin L."/>
            <person name="Zhang G."/>
            <person name="Qian W."/>
            <person name="Fan W."/>
        </authorList>
    </citation>
    <scope>NUCLEOTIDE SEQUENCE [LARGE SCALE GENOMIC DNA]</scope>
    <source>
        <strain evidence="4">SZHN2017</strain>
        <tissue evidence="4">Muscle</tissue>
    </source>
</reference>
<evidence type="ECO:0000256" key="2">
    <source>
        <dbReference type="SAM" id="MobiDB-lite"/>
    </source>
</evidence>
<dbReference type="EMBL" id="PZQS01000004">
    <property type="protein sequence ID" value="PVD31417.1"/>
    <property type="molecule type" value="Genomic_DNA"/>
</dbReference>
<evidence type="ECO:0000256" key="1">
    <source>
        <dbReference type="ARBA" id="ARBA00015263"/>
    </source>
</evidence>
<proteinExistence type="predicted"/>
<dbReference type="PANTHER" id="PTHR13366:SF0">
    <property type="entry name" value="HEAT REPEAT-CONTAINING PROTEIN 6"/>
    <property type="match status" value="1"/>
</dbReference>
<protein>
    <recommendedName>
        <fullName evidence="1">HEAT repeat-containing protein 6</fullName>
    </recommendedName>
</protein>
<dbReference type="InterPro" id="IPR052107">
    <property type="entry name" value="HEAT6"/>
</dbReference>
<dbReference type="STRING" id="400727.A0A2T7PDC2"/>
<feature type="compositionally biased region" description="Basic and acidic residues" evidence="2">
    <location>
        <begin position="285"/>
        <end position="294"/>
    </location>
</feature>
<name>A0A2T7PDC2_POMCA</name>
<accession>A0A2T7PDC2</accession>
<feature type="domain" description="DUF4042" evidence="3">
    <location>
        <begin position="346"/>
        <end position="508"/>
    </location>
</feature>
<evidence type="ECO:0000259" key="3">
    <source>
        <dbReference type="Pfam" id="PF13251"/>
    </source>
</evidence>
<organism evidence="4 5">
    <name type="scientific">Pomacea canaliculata</name>
    <name type="common">Golden apple snail</name>
    <dbReference type="NCBI Taxonomy" id="400727"/>
    <lineage>
        <taxon>Eukaryota</taxon>
        <taxon>Metazoa</taxon>
        <taxon>Spiralia</taxon>
        <taxon>Lophotrochozoa</taxon>
        <taxon>Mollusca</taxon>
        <taxon>Gastropoda</taxon>
        <taxon>Caenogastropoda</taxon>
        <taxon>Architaenioglossa</taxon>
        <taxon>Ampullarioidea</taxon>
        <taxon>Ampullariidae</taxon>
        <taxon>Pomacea</taxon>
    </lineage>
</organism>
<feature type="compositionally biased region" description="Polar residues" evidence="2">
    <location>
        <begin position="557"/>
        <end position="592"/>
    </location>
</feature>
<dbReference type="Pfam" id="PF13251">
    <property type="entry name" value="DUF4042"/>
    <property type="match status" value="1"/>
</dbReference>
<dbReference type="SUPFAM" id="SSF48371">
    <property type="entry name" value="ARM repeat"/>
    <property type="match status" value="1"/>
</dbReference>
<keyword evidence="5" id="KW-1185">Reference proteome</keyword>
<dbReference type="Proteomes" id="UP000245119">
    <property type="component" value="Linkage Group LG4"/>
</dbReference>
<dbReference type="InterPro" id="IPR016024">
    <property type="entry name" value="ARM-type_fold"/>
</dbReference>
<dbReference type="OrthoDB" id="66533at2759"/>
<dbReference type="PANTHER" id="PTHR13366">
    <property type="entry name" value="MALARIA ANTIGEN-RELATED"/>
    <property type="match status" value="1"/>
</dbReference>
<dbReference type="InterPro" id="IPR025283">
    <property type="entry name" value="DUF4042"/>
</dbReference>
<feature type="region of interest" description="Disordered" evidence="2">
    <location>
        <begin position="275"/>
        <end position="294"/>
    </location>
</feature>